<dbReference type="Gene3D" id="1.25.40.20">
    <property type="entry name" value="Ankyrin repeat-containing domain"/>
    <property type="match status" value="1"/>
</dbReference>
<feature type="repeat" description="ANK" evidence="1">
    <location>
        <begin position="408"/>
        <end position="440"/>
    </location>
</feature>
<dbReference type="InterPro" id="IPR036770">
    <property type="entry name" value="Ankyrin_rpt-contain_sf"/>
</dbReference>
<dbReference type="KEGG" id="tva:4758671"/>
<feature type="repeat" description="ANK" evidence="1">
    <location>
        <begin position="474"/>
        <end position="506"/>
    </location>
</feature>
<evidence type="ECO:0000256" key="1">
    <source>
        <dbReference type="PROSITE-ProRule" id="PRU00023"/>
    </source>
</evidence>
<dbReference type="InParanoid" id="A2F2L4"/>
<dbReference type="VEuPathDB" id="TrichDB:TVAG_207510"/>
<feature type="repeat" description="ANK" evidence="1">
    <location>
        <begin position="342"/>
        <end position="374"/>
    </location>
</feature>
<accession>A2F2L4</accession>
<proteinExistence type="predicted"/>
<keyword evidence="1" id="KW-0040">ANK repeat</keyword>
<evidence type="ECO:0000313" key="4">
    <source>
        <dbReference type="Proteomes" id="UP000001542"/>
    </source>
</evidence>
<dbReference type="Pfam" id="PF11929">
    <property type="entry name" value="DUF3447"/>
    <property type="match status" value="1"/>
</dbReference>
<dbReference type="AlphaFoldDB" id="A2F2L4"/>
<feature type="repeat" description="ANK" evidence="1">
    <location>
        <begin position="441"/>
        <end position="473"/>
    </location>
</feature>
<organism evidence="3 4">
    <name type="scientific">Trichomonas vaginalis (strain ATCC PRA-98 / G3)</name>
    <dbReference type="NCBI Taxonomy" id="412133"/>
    <lineage>
        <taxon>Eukaryota</taxon>
        <taxon>Metamonada</taxon>
        <taxon>Parabasalia</taxon>
        <taxon>Trichomonadida</taxon>
        <taxon>Trichomonadidae</taxon>
        <taxon>Trichomonas</taxon>
    </lineage>
</organism>
<dbReference type="InterPro" id="IPR002110">
    <property type="entry name" value="Ankyrin_rpt"/>
</dbReference>
<dbReference type="EMBL" id="DS113587">
    <property type="protein sequence ID" value="EAY00848.1"/>
    <property type="molecule type" value="Genomic_DNA"/>
</dbReference>
<keyword evidence="4" id="KW-1185">Reference proteome</keyword>
<sequence>MNHDVSESYFDDFLTKFKDYSDTYESLYCLNAVTNDEIDQIYQNFKLIMIQKYKIPPRYLLVNISHMARYRNLNLKIYWEIFWKIYEEYHPKLSDKISEIFAYFLYKNHSIWCRKIAHLTGKHQYFILDVHEKGTILRAIMFDDITSFLVCVDRNDFNLENLPINPLYPPGCNSLLKLCCYHGAVKCFKLLISKFNIKIDKDCLNLSFLGGNPEILNECLKTQKPDLTCMKYALKSHNIHFVTYLMNEFKIELTIDDCCLNNNLQALFILLDQTKDINNIFFSSLFFHSPVLIEYFISKGVNVNMKRIDRNNIFHLAVKENLPEILGPLITFGIDPYYKGEHDNTAIHLAAELNSIEIREALFSLGVDINTKKRNGDTALHIAAKYNFIEFAKFLLNHGADINSKNERLNTPLHTATLNNNREFAEFLLSQGADINLKNLSGETPLHTSSWWRRNKVMDVLLRFNVDVNARDNHGRTPLHCASFNNSLENVILMLKHGADPNLKDDVGNTAYDIAVYREWNELAEILKDGQMIIDLPPKRDFINIVLGIYHLIFEEN</sequence>
<evidence type="ECO:0000259" key="2">
    <source>
        <dbReference type="Pfam" id="PF11929"/>
    </source>
</evidence>
<evidence type="ECO:0000313" key="3">
    <source>
        <dbReference type="EMBL" id="EAY00848.1"/>
    </source>
</evidence>
<name>A2F2L4_TRIV3</name>
<feature type="repeat" description="ANK" evidence="1">
    <location>
        <begin position="375"/>
        <end position="407"/>
    </location>
</feature>
<reference evidence="3" key="1">
    <citation type="submission" date="2006-10" db="EMBL/GenBank/DDBJ databases">
        <authorList>
            <person name="Amadeo P."/>
            <person name="Zhao Q."/>
            <person name="Wortman J."/>
            <person name="Fraser-Liggett C."/>
            <person name="Carlton J."/>
        </authorList>
    </citation>
    <scope>NUCLEOTIDE SEQUENCE</scope>
    <source>
        <strain evidence="3">G3</strain>
    </source>
</reference>
<dbReference type="InterPro" id="IPR020683">
    <property type="entry name" value="DUF3447"/>
</dbReference>
<feature type="domain" description="DUF3447" evidence="2">
    <location>
        <begin position="195"/>
        <end position="269"/>
    </location>
</feature>
<protein>
    <recommendedName>
        <fullName evidence="2">DUF3447 domain-containing protein</fullName>
    </recommendedName>
</protein>
<dbReference type="PROSITE" id="PS50088">
    <property type="entry name" value="ANK_REPEAT"/>
    <property type="match status" value="5"/>
</dbReference>
<dbReference type="SMR" id="A2F2L4"/>
<dbReference type="Pfam" id="PF12796">
    <property type="entry name" value="Ank_2"/>
    <property type="match status" value="1"/>
</dbReference>
<dbReference type="VEuPathDB" id="TrichDB:TVAGG3_0105250"/>
<dbReference type="PRINTS" id="PR01415">
    <property type="entry name" value="ANKYRIN"/>
</dbReference>
<dbReference type="eggNOG" id="KOG4177">
    <property type="taxonomic scope" value="Eukaryota"/>
</dbReference>
<dbReference type="SUPFAM" id="SSF48403">
    <property type="entry name" value="Ankyrin repeat"/>
    <property type="match status" value="2"/>
</dbReference>
<dbReference type="RefSeq" id="XP_001313777.1">
    <property type="nucleotide sequence ID" value="XM_001313776.1"/>
</dbReference>
<dbReference type="Pfam" id="PF13857">
    <property type="entry name" value="Ank_5"/>
    <property type="match status" value="1"/>
</dbReference>
<dbReference type="Proteomes" id="UP000001542">
    <property type="component" value="Unassembled WGS sequence"/>
</dbReference>
<gene>
    <name evidence="3" type="ORF">TVAG_207510</name>
</gene>
<dbReference type="SMART" id="SM00248">
    <property type="entry name" value="ANK"/>
    <property type="match status" value="9"/>
</dbReference>
<dbReference type="OrthoDB" id="20727at2759"/>
<dbReference type="PANTHER" id="PTHR24182:SF13">
    <property type="entry name" value="LD18443P"/>
    <property type="match status" value="1"/>
</dbReference>
<reference evidence="3" key="2">
    <citation type="journal article" date="2007" name="Science">
        <title>Draft genome sequence of the sexually transmitted pathogen Trichomonas vaginalis.</title>
        <authorList>
            <person name="Carlton J.M."/>
            <person name="Hirt R.P."/>
            <person name="Silva J.C."/>
            <person name="Delcher A.L."/>
            <person name="Schatz M."/>
            <person name="Zhao Q."/>
            <person name="Wortman J.R."/>
            <person name="Bidwell S.L."/>
            <person name="Alsmark U.C.M."/>
            <person name="Besteiro S."/>
            <person name="Sicheritz-Ponten T."/>
            <person name="Noel C.J."/>
            <person name="Dacks J.B."/>
            <person name="Foster P.G."/>
            <person name="Simillion C."/>
            <person name="Van de Peer Y."/>
            <person name="Miranda-Saavedra D."/>
            <person name="Barton G.J."/>
            <person name="Westrop G.D."/>
            <person name="Mueller S."/>
            <person name="Dessi D."/>
            <person name="Fiori P.L."/>
            <person name="Ren Q."/>
            <person name="Paulsen I."/>
            <person name="Zhang H."/>
            <person name="Bastida-Corcuera F.D."/>
            <person name="Simoes-Barbosa A."/>
            <person name="Brown M.T."/>
            <person name="Hayes R.D."/>
            <person name="Mukherjee M."/>
            <person name="Okumura C.Y."/>
            <person name="Schneider R."/>
            <person name="Smith A.J."/>
            <person name="Vanacova S."/>
            <person name="Villalvazo M."/>
            <person name="Haas B.J."/>
            <person name="Pertea M."/>
            <person name="Feldblyum T.V."/>
            <person name="Utterback T.R."/>
            <person name="Shu C.L."/>
            <person name="Osoegawa K."/>
            <person name="de Jong P.J."/>
            <person name="Hrdy I."/>
            <person name="Horvathova L."/>
            <person name="Zubacova Z."/>
            <person name="Dolezal P."/>
            <person name="Malik S.B."/>
            <person name="Logsdon J.M. Jr."/>
            <person name="Henze K."/>
            <person name="Gupta A."/>
            <person name="Wang C.C."/>
            <person name="Dunne R.L."/>
            <person name="Upcroft J.A."/>
            <person name="Upcroft P."/>
            <person name="White O."/>
            <person name="Salzberg S.L."/>
            <person name="Tang P."/>
            <person name="Chiu C.-H."/>
            <person name="Lee Y.-S."/>
            <person name="Embley T.M."/>
            <person name="Coombs G.H."/>
            <person name="Mottram J.C."/>
            <person name="Tachezy J."/>
            <person name="Fraser-Liggett C.M."/>
            <person name="Johnson P.J."/>
        </authorList>
    </citation>
    <scope>NUCLEOTIDE SEQUENCE [LARGE SCALE GENOMIC DNA]</scope>
    <source>
        <strain evidence="3">G3</strain>
    </source>
</reference>
<dbReference type="STRING" id="5722.A2F2L4"/>
<dbReference type="PROSITE" id="PS50297">
    <property type="entry name" value="ANK_REP_REGION"/>
    <property type="match status" value="5"/>
</dbReference>
<dbReference type="PANTHER" id="PTHR24182">
    <property type="entry name" value="ANKYRIN REPEAT AND SOCS BOX CONTAINING 4"/>
    <property type="match status" value="1"/>
</dbReference>